<dbReference type="InterPro" id="IPR029058">
    <property type="entry name" value="AB_hydrolase_fold"/>
</dbReference>
<reference evidence="3" key="1">
    <citation type="submission" date="2017-03" db="EMBL/GenBank/DDBJ databases">
        <title>Genomes of endolithic fungi from Antarctica.</title>
        <authorList>
            <person name="Coleine C."/>
            <person name="Masonjones S."/>
            <person name="Stajich J.E."/>
        </authorList>
    </citation>
    <scope>NUCLEOTIDE SEQUENCE [LARGE SCALE GENOMIC DNA]</scope>
    <source>
        <strain evidence="3">CCFEE 5527</strain>
    </source>
</reference>
<dbReference type="Pfam" id="PF00561">
    <property type="entry name" value="Abhydrolase_1"/>
    <property type="match status" value="1"/>
</dbReference>
<comment type="caution">
    <text evidence="2">The sequence shown here is derived from an EMBL/GenBank/DDBJ whole genome shotgun (WGS) entry which is preliminary data.</text>
</comment>
<protein>
    <recommendedName>
        <fullName evidence="1">AB hydrolase-1 domain-containing protein</fullName>
    </recommendedName>
</protein>
<dbReference type="InParanoid" id="A0A1V8TTZ2"/>
<sequence>MADVTLKSLHPFLQHNSTILDNDTRVESYTHDHGDGIILCMVHGYPQSSYMWRHVVPTLKDNYSLFVPELPNYGISTTSRPWNKRDHGHLLLRILHATLKSGSTRPIIWCSHDRGARIGHRLLTSASELTQNIKAAIFMDIVPSLEQWKSFANPAASVAYFHWPFLARPDAPEMITSMGGAKYCRLIMERGKGQSSTGVESMQSDGAWEHYCAVFDTKAAIDGSCADYTNGAMPECDAQTEDQKAGRKVQVPLLVLYSEGSLARMHDVPKVWKDWATGELECVGLGEGHGHYFPESKPEFVVEES</sequence>
<dbReference type="InterPro" id="IPR000073">
    <property type="entry name" value="AB_hydrolase_1"/>
</dbReference>
<keyword evidence="3" id="KW-1185">Reference proteome</keyword>
<evidence type="ECO:0000313" key="2">
    <source>
        <dbReference type="EMBL" id="OQO14840.1"/>
    </source>
</evidence>
<dbReference type="AlphaFoldDB" id="A0A1V8TTZ2"/>
<dbReference type="STRING" id="1507870.A0A1V8TTZ2"/>
<dbReference type="EMBL" id="NAJO01000001">
    <property type="protein sequence ID" value="OQO14840.1"/>
    <property type="molecule type" value="Genomic_DNA"/>
</dbReference>
<dbReference type="PANTHER" id="PTHR43329">
    <property type="entry name" value="EPOXIDE HYDROLASE"/>
    <property type="match status" value="1"/>
</dbReference>
<dbReference type="Gene3D" id="3.40.50.1820">
    <property type="entry name" value="alpha/beta hydrolase"/>
    <property type="match status" value="1"/>
</dbReference>
<feature type="domain" description="AB hydrolase-1" evidence="1">
    <location>
        <begin position="39"/>
        <end position="151"/>
    </location>
</feature>
<name>A0A1V8TTZ2_9PEZI</name>
<evidence type="ECO:0000259" key="1">
    <source>
        <dbReference type="Pfam" id="PF00561"/>
    </source>
</evidence>
<accession>A0A1V8TTZ2</accession>
<dbReference type="Proteomes" id="UP000192596">
    <property type="component" value="Unassembled WGS sequence"/>
</dbReference>
<gene>
    <name evidence="2" type="ORF">B0A48_00222</name>
</gene>
<dbReference type="SUPFAM" id="SSF53474">
    <property type="entry name" value="alpha/beta-Hydrolases"/>
    <property type="match status" value="1"/>
</dbReference>
<proteinExistence type="predicted"/>
<dbReference type="OrthoDB" id="408373at2759"/>
<evidence type="ECO:0000313" key="3">
    <source>
        <dbReference type="Proteomes" id="UP000192596"/>
    </source>
</evidence>
<organism evidence="2 3">
    <name type="scientific">Cryoendolithus antarcticus</name>
    <dbReference type="NCBI Taxonomy" id="1507870"/>
    <lineage>
        <taxon>Eukaryota</taxon>
        <taxon>Fungi</taxon>
        <taxon>Dikarya</taxon>
        <taxon>Ascomycota</taxon>
        <taxon>Pezizomycotina</taxon>
        <taxon>Dothideomycetes</taxon>
        <taxon>Dothideomycetidae</taxon>
        <taxon>Cladosporiales</taxon>
        <taxon>Cladosporiaceae</taxon>
        <taxon>Cryoendolithus</taxon>
    </lineage>
</organism>